<dbReference type="Pfam" id="PF06961">
    <property type="entry name" value="DUF1294"/>
    <property type="match status" value="1"/>
</dbReference>
<proteinExistence type="predicted"/>
<evidence type="ECO:0000313" key="2">
    <source>
        <dbReference type="EMBL" id="PIP56619.1"/>
    </source>
</evidence>
<feature type="transmembrane region" description="Helical" evidence="1">
    <location>
        <begin position="37"/>
        <end position="55"/>
    </location>
</feature>
<keyword evidence="1" id="KW-0472">Membrane</keyword>
<accession>A0A2H0BGB7</accession>
<feature type="transmembrane region" description="Helical" evidence="1">
    <location>
        <begin position="12"/>
        <end position="32"/>
    </location>
</feature>
<name>A0A2H0BGB7_UNCKA</name>
<keyword evidence="1" id="KW-1133">Transmembrane helix</keyword>
<evidence type="ECO:0000313" key="3">
    <source>
        <dbReference type="Proteomes" id="UP000228495"/>
    </source>
</evidence>
<dbReference type="InterPro" id="IPR010718">
    <property type="entry name" value="DUF1294"/>
</dbReference>
<feature type="transmembrane region" description="Helical" evidence="1">
    <location>
        <begin position="101"/>
        <end position="120"/>
    </location>
</feature>
<reference evidence="2 3" key="1">
    <citation type="submission" date="2017-09" db="EMBL/GenBank/DDBJ databases">
        <title>Depth-based differentiation of microbial function through sediment-hosted aquifers and enrichment of novel symbionts in the deep terrestrial subsurface.</title>
        <authorList>
            <person name="Probst A.J."/>
            <person name="Ladd B."/>
            <person name="Jarett J.K."/>
            <person name="Geller-Mcgrath D.E."/>
            <person name="Sieber C.M."/>
            <person name="Emerson J.B."/>
            <person name="Anantharaman K."/>
            <person name="Thomas B.C."/>
            <person name="Malmstrom R."/>
            <person name="Stieglmeier M."/>
            <person name="Klingl A."/>
            <person name="Woyke T."/>
            <person name="Ryan C.M."/>
            <person name="Banfield J.F."/>
        </authorList>
    </citation>
    <scope>NUCLEOTIDE SEQUENCE [LARGE SCALE GENOMIC DNA]</scope>
    <source>
        <strain evidence="2">CG22_combo_CG10-13_8_21_14_all_39_12</strain>
    </source>
</reference>
<comment type="caution">
    <text evidence="2">The sequence shown here is derived from an EMBL/GenBank/DDBJ whole genome shotgun (WGS) entry which is preliminary data.</text>
</comment>
<keyword evidence="1" id="KW-0812">Transmembrane</keyword>
<dbReference type="Proteomes" id="UP000228495">
    <property type="component" value="Unassembled WGS sequence"/>
</dbReference>
<dbReference type="AlphaFoldDB" id="A0A2H0BGB7"/>
<dbReference type="EMBL" id="PCSU01000032">
    <property type="protein sequence ID" value="PIP56619.1"/>
    <property type="molecule type" value="Genomic_DNA"/>
</dbReference>
<gene>
    <name evidence="2" type="ORF">COX05_02115</name>
</gene>
<evidence type="ECO:0008006" key="4">
    <source>
        <dbReference type="Google" id="ProtNLM"/>
    </source>
</evidence>
<feature type="transmembrane region" description="Helical" evidence="1">
    <location>
        <begin position="71"/>
        <end position="89"/>
    </location>
</feature>
<sequence>MVHFKKRQLIQQFFILFVVFAVGVFMVLEYFLLKKWFLFEVILSVNISSFAMFGYDKVVSSYEKSTRLPEMFFYIISALGGSLGILIGSNMFRHKTQKLSFMGRVLLIIIVQAGLIYVFMNTHM</sequence>
<evidence type="ECO:0000256" key="1">
    <source>
        <dbReference type="SAM" id="Phobius"/>
    </source>
</evidence>
<organism evidence="2 3">
    <name type="scientific">candidate division WWE3 bacterium CG22_combo_CG10-13_8_21_14_all_39_12</name>
    <dbReference type="NCBI Taxonomy" id="1975094"/>
    <lineage>
        <taxon>Bacteria</taxon>
        <taxon>Katanobacteria</taxon>
    </lineage>
</organism>
<protein>
    <recommendedName>
        <fullName evidence="4">DUF1294 domain-containing protein</fullName>
    </recommendedName>
</protein>